<evidence type="ECO:0000313" key="2">
    <source>
        <dbReference type="Proteomes" id="UP000016567"/>
    </source>
</evidence>
<protein>
    <recommendedName>
        <fullName evidence="3">Hydroxylamine reductase</fullName>
    </recommendedName>
</protein>
<sequence length="69" mass="7750">MNRIIVTVLAVITGFLTLAFSLLIAIPLAIAALITGKRIEKKVKNMQERYEFDTSKGDAIEGEYEEVHR</sequence>
<dbReference type="eggNOG" id="ENOG5031Z6K">
    <property type="taxonomic scope" value="Bacteria"/>
</dbReference>
<comment type="caution">
    <text evidence="1">The sequence shown here is derived from an EMBL/GenBank/DDBJ whole genome shotgun (WGS) entry which is preliminary data.</text>
</comment>
<evidence type="ECO:0000313" key="1">
    <source>
        <dbReference type="EMBL" id="GAD78029.1"/>
    </source>
</evidence>
<dbReference type="EMBL" id="BATL01000113">
    <property type="protein sequence ID" value="GAD78029.1"/>
    <property type="molecule type" value="Genomic_DNA"/>
</dbReference>
<dbReference type="AlphaFoldDB" id="U3C9I8"/>
<dbReference type="OrthoDB" id="5878967at2"/>
<dbReference type="Proteomes" id="UP000016567">
    <property type="component" value="Unassembled WGS sequence"/>
</dbReference>
<reference evidence="1 2" key="1">
    <citation type="submission" date="2013-09" db="EMBL/GenBank/DDBJ databases">
        <title>Whole genome shotgun sequence of Vibrio azureus NBRC 104587.</title>
        <authorList>
            <person name="Isaki S."/>
            <person name="Hosoyama A."/>
            <person name="Numata M."/>
            <person name="Hashimoto M."/>
            <person name="Hosoyama Y."/>
            <person name="Tsuchikane K."/>
            <person name="Noguchi M."/>
            <person name="Hirakata S."/>
            <person name="Ichikawa N."/>
            <person name="Ohji S."/>
            <person name="Yamazoe A."/>
            <person name="Fujita N."/>
        </authorList>
    </citation>
    <scope>NUCLEOTIDE SEQUENCE [LARGE SCALE GENOMIC DNA]</scope>
    <source>
        <strain evidence="1 2">NBRC 104587</strain>
    </source>
</reference>
<gene>
    <name evidence="1" type="ORF">VAZ01S_113_00040</name>
</gene>
<name>U3C9I8_9VIBR</name>
<accession>U3C9I8</accession>
<proteinExistence type="predicted"/>
<keyword evidence="2" id="KW-1185">Reference proteome</keyword>
<evidence type="ECO:0008006" key="3">
    <source>
        <dbReference type="Google" id="ProtNLM"/>
    </source>
</evidence>
<dbReference type="RefSeq" id="WP_021711764.1">
    <property type="nucleotide sequence ID" value="NZ_BAOB01000136.1"/>
</dbReference>
<organism evidence="1 2">
    <name type="scientific">Vibrio azureus NBRC 104587</name>
    <dbReference type="NCBI Taxonomy" id="1219077"/>
    <lineage>
        <taxon>Bacteria</taxon>
        <taxon>Pseudomonadati</taxon>
        <taxon>Pseudomonadota</taxon>
        <taxon>Gammaproteobacteria</taxon>
        <taxon>Vibrionales</taxon>
        <taxon>Vibrionaceae</taxon>
        <taxon>Vibrio</taxon>
    </lineage>
</organism>